<keyword evidence="2" id="KW-1185">Reference proteome</keyword>
<proteinExistence type="predicted"/>
<organism evidence="1 2">
    <name type="scientific">Rhodonellum psychrophilum GCM71 = DSM 17998</name>
    <dbReference type="NCBI Taxonomy" id="1123057"/>
    <lineage>
        <taxon>Bacteria</taxon>
        <taxon>Pseudomonadati</taxon>
        <taxon>Bacteroidota</taxon>
        <taxon>Cytophagia</taxon>
        <taxon>Cytophagales</taxon>
        <taxon>Cytophagaceae</taxon>
        <taxon>Rhodonellum</taxon>
    </lineage>
</organism>
<dbReference type="EMBL" id="AWXR01000047">
    <property type="protein sequence ID" value="ERM81552.1"/>
    <property type="molecule type" value="Genomic_DNA"/>
</dbReference>
<dbReference type="AlphaFoldDB" id="U5C061"/>
<evidence type="ECO:0000313" key="1">
    <source>
        <dbReference type="EMBL" id="ERM81552.1"/>
    </source>
</evidence>
<dbReference type="Proteomes" id="UP000016843">
    <property type="component" value="Unassembled WGS sequence"/>
</dbReference>
<gene>
    <name evidence="1" type="ORF">P872_09710</name>
</gene>
<reference evidence="1 2" key="1">
    <citation type="journal article" date="2013" name="Genome Announc.">
        <title>Draft Genome Sequence of the Psychrophilic and Alkaliphilic Rhodonellum psychrophilum Strain GCM71T.</title>
        <authorList>
            <person name="Hauptmann A.L."/>
            <person name="Glaring M.A."/>
            <person name="Hallin P.F."/>
            <person name="Prieme A."/>
            <person name="Stougaard P."/>
        </authorList>
    </citation>
    <scope>NUCLEOTIDE SEQUENCE [LARGE SCALE GENOMIC DNA]</scope>
    <source>
        <strain evidence="1 2">GCM71</strain>
    </source>
</reference>
<accession>U5C061</accession>
<comment type="caution">
    <text evidence="1">The sequence shown here is derived from an EMBL/GenBank/DDBJ whole genome shotgun (WGS) entry which is preliminary data.</text>
</comment>
<evidence type="ECO:0000313" key="2">
    <source>
        <dbReference type="Proteomes" id="UP000016843"/>
    </source>
</evidence>
<sequence length="86" mass="9695">MTQGKSEGFPFQAFSHLDWDVFEMPNEDCRAIPIGSEDIPSNGFFSAPIFSLKSLCKNSGSPIFKQKYVMKSPNKGMENRFAPQRT</sequence>
<name>U5C061_9BACT</name>
<protein>
    <submittedName>
        <fullName evidence="1">Uncharacterized protein</fullName>
    </submittedName>
</protein>